<dbReference type="EMBL" id="QJKJ01002106">
    <property type="protein sequence ID" value="RDY04307.1"/>
    <property type="molecule type" value="Genomic_DNA"/>
</dbReference>
<accession>A0A371HNF3</accession>
<sequence>MLSPFIVMFVNFQNITVQHFLLVIIKIFPFDLIYFDMWRPASNFISGAKWFVSFIYNCTHVRWIFLMKHKFMSNNSIKFVKLEFYKFLKDNDVVH</sequence>
<feature type="transmembrane region" description="Helical" evidence="1">
    <location>
        <begin position="12"/>
        <end position="35"/>
    </location>
</feature>
<organism evidence="2 3">
    <name type="scientific">Mucuna pruriens</name>
    <name type="common">Velvet bean</name>
    <name type="synonym">Dolichos pruriens</name>
    <dbReference type="NCBI Taxonomy" id="157652"/>
    <lineage>
        <taxon>Eukaryota</taxon>
        <taxon>Viridiplantae</taxon>
        <taxon>Streptophyta</taxon>
        <taxon>Embryophyta</taxon>
        <taxon>Tracheophyta</taxon>
        <taxon>Spermatophyta</taxon>
        <taxon>Magnoliopsida</taxon>
        <taxon>eudicotyledons</taxon>
        <taxon>Gunneridae</taxon>
        <taxon>Pentapetalae</taxon>
        <taxon>rosids</taxon>
        <taxon>fabids</taxon>
        <taxon>Fabales</taxon>
        <taxon>Fabaceae</taxon>
        <taxon>Papilionoideae</taxon>
        <taxon>50 kb inversion clade</taxon>
        <taxon>NPAAA clade</taxon>
        <taxon>indigoferoid/millettioid clade</taxon>
        <taxon>Phaseoleae</taxon>
        <taxon>Mucuna</taxon>
    </lineage>
</organism>
<comment type="caution">
    <text evidence="2">The sequence shown here is derived from an EMBL/GenBank/DDBJ whole genome shotgun (WGS) entry which is preliminary data.</text>
</comment>
<dbReference type="AlphaFoldDB" id="A0A371HNF3"/>
<name>A0A371HNF3_MUCPR</name>
<feature type="transmembrane region" description="Helical" evidence="1">
    <location>
        <begin position="47"/>
        <end position="65"/>
    </location>
</feature>
<evidence type="ECO:0000313" key="2">
    <source>
        <dbReference type="EMBL" id="RDY04307.1"/>
    </source>
</evidence>
<dbReference type="Proteomes" id="UP000257109">
    <property type="component" value="Unassembled WGS sequence"/>
</dbReference>
<keyword evidence="1" id="KW-1133">Transmembrane helix</keyword>
<evidence type="ECO:0000313" key="3">
    <source>
        <dbReference type="Proteomes" id="UP000257109"/>
    </source>
</evidence>
<dbReference type="OrthoDB" id="1750639at2759"/>
<gene>
    <name evidence="2" type="ORF">CR513_12027</name>
</gene>
<keyword evidence="1" id="KW-0472">Membrane</keyword>
<keyword evidence="1" id="KW-0812">Transmembrane</keyword>
<protein>
    <submittedName>
        <fullName evidence="2">Uncharacterized protein</fullName>
    </submittedName>
</protein>
<keyword evidence="3" id="KW-1185">Reference proteome</keyword>
<reference evidence="2" key="1">
    <citation type="submission" date="2018-05" db="EMBL/GenBank/DDBJ databases">
        <title>Draft genome of Mucuna pruriens seed.</title>
        <authorList>
            <person name="Nnadi N.E."/>
            <person name="Vos R."/>
            <person name="Hasami M.H."/>
            <person name="Devisetty U.K."/>
            <person name="Aguiy J.C."/>
        </authorList>
    </citation>
    <scope>NUCLEOTIDE SEQUENCE [LARGE SCALE GENOMIC DNA]</scope>
    <source>
        <strain evidence="2">JCA_2017</strain>
    </source>
</reference>
<feature type="non-terminal residue" evidence="2">
    <location>
        <position position="1"/>
    </location>
</feature>
<evidence type="ECO:0000256" key="1">
    <source>
        <dbReference type="SAM" id="Phobius"/>
    </source>
</evidence>
<proteinExistence type="predicted"/>